<dbReference type="Pfam" id="PF03219">
    <property type="entry name" value="TLC"/>
    <property type="match status" value="1"/>
</dbReference>
<dbReference type="Proteomes" id="UP000195557">
    <property type="component" value="Unassembled WGS sequence"/>
</dbReference>
<evidence type="ECO:0000256" key="6">
    <source>
        <dbReference type="ARBA" id="ARBA00022840"/>
    </source>
</evidence>
<evidence type="ECO:0000256" key="2">
    <source>
        <dbReference type="ARBA" id="ARBA00007127"/>
    </source>
</evidence>
<dbReference type="InterPro" id="IPR036259">
    <property type="entry name" value="MFS_trans_sf"/>
</dbReference>
<keyword evidence="5 9" id="KW-0547">Nucleotide-binding</keyword>
<feature type="transmembrane region" description="Helical" evidence="9">
    <location>
        <begin position="142"/>
        <end position="159"/>
    </location>
</feature>
<keyword evidence="7 9" id="KW-1133">Transmembrane helix</keyword>
<keyword evidence="9" id="KW-0150">Chloroplast</keyword>
<reference evidence="11" key="1">
    <citation type="submission" date="2017-04" db="EMBL/GenBank/DDBJ databases">
        <title>Population genomics of picophytoplankton unveils novel chromosome hypervariability.</title>
        <authorList>
            <consortium name="DOE Joint Genome Institute"/>
            <person name="Blanc-Mathieu R."/>
            <person name="Krasovec M."/>
            <person name="Hebrard M."/>
            <person name="Yau S."/>
            <person name="Desgranges E."/>
            <person name="Martin J."/>
            <person name="Schackwitz W."/>
            <person name="Kuo A."/>
            <person name="Salin G."/>
            <person name="Donnadieu C."/>
            <person name="Desdevises Y."/>
            <person name="Sanchez-Ferandin S."/>
            <person name="Moreau H."/>
            <person name="Rivals E."/>
            <person name="Grigoriev I.V."/>
            <person name="Grimsley N."/>
            <person name="Eyre-Walker A."/>
            <person name="Piganeau G."/>
        </authorList>
    </citation>
    <scope>NUCLEOTIDE SEQUENCE [LARGE SCALE GENOMIC DNA]</scope>
    <source>
        <strain evidence="11">RCC 1115</strain>
    </source>
</reference>
<feature type="transmembrane region" description="Helical" evidence="9">
    <location>
        <begin position="228"/>
        <end position="248"/>
    </location>
</feature>
<evidence type="ECO:0000256" key="9">
    <source>
        <dbReference type="RuleBase" id="RU363121"/>
    </source>
</evidence>
<dbReference type="EMBL" id="KZ155771">
    <property type="protein sequence ID" value="OUS49125.1"/>
    <property type="molecule type" value="Genomic_DNA"/>
</dbReference>
<keyword evidence="4 9" id="KW-0812">Transmembrane</keyword>
<feature type="compositionally biased region" description="Low complexity" evidence="10">
    <location>
        <begin position="24"/>
        <end position="33"/>
    </location>
</feature>
<feature type="transmembrane region" description="Helical" evidence="9">
    <location>
        <begin position="304"/>
        <end position="323"/>
    </location>
</feature>
<feature type="region of interest" description="Disordered" evidence="10">
    <location>
        <begin position="333"/>
        <end position="366"/>
    </location>
</feature>
<dbReference type="InterPro" id="IPR004667">
    <property type="entry name" value="ADP_ATP_car_bac_type"/>
</dbReference>
<keyword evidence="6 9" id="KW-0067">ATP-binding</keyword>
<name>A0A1Y5IQ57_OSTTA</name>
<evidence type="ECO:0000256" key="10">
    <source>
        <dbReference type="SAM" id="MobiDB-lite"/>
    </source>
</evidence>
<feature type="transmembrane region" description="Helical" evidence="9">
    <location>
        <begin position="110"/>
        <end position="130"/>
    </location>
</feature>
<dbReference type="GO" id="GO:0031969">
    <property type="term" value="C:chloroplast membrane"/>
    <property type="evidence" value="ECO:0007669"/>
    <property type="project" value="UniProtKB-SubCell"/>
</dbReference>
<feature type="compositionally biased region" description="Low complexity" evidence="10">
    <location>
        <begin position="1"/>
        <end position="11"/>
    </location>
</feature>
<feature type="region of interest" description="Disordered" evidence="10">
    <location>
        <begin position="1"/>
        <end position="45"/>
    </location>
</feature>
<feature type="transmembrane region" description="Helical" evidence="9">
    <location>
        <begin position="459"/>
        <end position="476"/>
    </location>
</feature>
<feature type="transmembrane region" description="Helical" evidence="9">
    <location>
        <begin position="482"/>
        <end position="500"/>
    </location>
</feature>
<comment type="subcellular location">
    <subcellularLocation>
        <location evidence="1">Membrane</location>
        <topology evidence="1">Multi-pass membrane protein</topology>
    </subcellularLocation>
    <subcellularLocation>
        <location evidence="9">Plastid</location>
        <location evidence="9">Chloroplast membrane</location>
        <topology evidence="9">Multi-pass membrane protein</topology>
    </subcellularLocation>
</comment>
<evidence type="ECO:0000256" key="3">
    <source>
        <dbReference type="ARBA" id="ARBA00022448"/>
    </source>
</evidence>
<keyword evidence="9" id="KW-0934">Plastid</keyword>
<evidence type="ECO:0000256" key="7">
    <source>
        <dbReference type="ARBA" id="ARBA00022989"/>
    </source>
</evidence>
<dbReference type="GO" id="GO:0005524">
    <property type="term" value="F:ATP binding"/>
    <property type="evidence" value="ECO:0007669"/>
    <property type="project" value="UniProtKB-KW"/>
</dbReference>
<keyword evidence="8 9" id="KW-0472">Membrane</keyword>
<feature type="transmembrane region" description="Helical" evidence="9">
    <location>
        <begin position="428"/>
        <end position="447"/>
    </location>
</feature>
<evidence type="ECO:0000313" key="11">
    <source>
        <dbReference type="EMBL" id="OUS49125.1"/>
    </source>
</evidence>
<organism evidence="11">
    <name type="scientific">Ostreococcus tauri</name>
    <name type="common">Marine green alga</name>
    <dbReference type="NCBI Taxonomy" id="70448"/>
    <lineage>
        <taxon>Eukaryota</taxon>
        <taxon>Viridiplantae</taxon>
        <taxon>Chlorophyta</taxon>
        <taxon>Mamiellophyceae</taxon>
        <taxon>Mamiellales</taxon>
        <taxon>Bathycoccaceae</taxon>
        <taxon>Ostreococcus</taxon>
    </lineage>
</organism>
<evidence type="ECO:0000256" key="5">
    <source>
        <dbReference type="ARBA" id="ARBA00022741"/>
    </source>
</evidence>
<sequence>MVGTARATAVAREARGAGARGRLGRAARTSGVGRTTGAGRRGGDAASADARLNVGRVEVDARLGTSLGAWSRGRRAVVMSTVDGSSGEPAGEDFLRRHARKIAAPLKGQWGRLIPMSMMFYFMAFANSIMDAVKDTLVQIPYLTVYAVLPMSLLFVSLFGKLSEKLGREKLFYFAVAVFMVFFALFTGVLYPMREVLHPYETAAYLSSVLPRGLSGGIAVFTNWTYSLFYVAGELWGDVVLSLLFWGLANEITRVSEAGIIYPLLGIGANIAQACSGMFMKFITTSWHPAGVSPENMWQEKLKLFMFVVMSCGGAIMACHKYICDRERKDPNSAMSEKLREHESRERVRLAQESAPESSTSPKKKKSQGLAASLSYVFESPEVACLAVMAIAQGLSSIIFQVAWKTQLRILRPDPTSYAAYMGDVQTYSGMVTGIFMVAAPFLFKYLGWKGTLSVTPKTVIALGWVFFGTSIYALRHGALTQSSHLLPILVFGGAVIYIVERAAKFSLFKPAEEMVYITLDEDSRTKGKAAVDVLGSQIGKTGGSFMQQGLIFTYGSIIGALPVLVCCHSAIAVCWLVAVNALAARRAQQLDSEIAEGTAILEV</sequence>
<dbReference type="AlphaFoldDB" id="A0A1Y5IQ57"/>
<accession>A0A1Y5IQ57</accession>
<feature type="compositionally biased region" description="Basic and acidic residues" evidence="10">
    <location>
        <begin position="333"/>
        <end position="350"/>
    </location>
</feature>
<feature type="transmembrane region" description="Helical" evidence="9">
    <location>
        <begin position="551"/>
        <end position="579"/>
    </location>
</feature>
<keyword evidence="3 9" id="KW-0813">Transport</keyword>
<evidence type="ECO:0000256" key="4">
    <source>
        <dbReference type="ARBA" id="ARBA00022692"/>
    </source>
</evidence>
<evidence type="ECO:0000256" key="8">
    <source>
        <dbReference type="ARBA" id="ARBA00023136"/>
    </source>
</evidence>
<feature type="transmembrane region" description="Helical" evidence="9">
    <location>
        <begin position="171"/>
        <end position="191"/>
    </location>
</feature>
<feature type="transmembrane region" description="Helical" evidence="9">
    <location>
        <begin position="260"/>
        <end position="284"/>
    </location>
</feature>
<dbReference type="eggNOG" id="ENOG502QSRY">
    <property type="taxonomic scope" value="Eukaryota"/>
</dbReference>
<gene>
    <name evidence="11" type="ORF">BE221DRAFT_188352</name>
</gene>
<dbReference type="SUPFAM" id="SSF103473">
    <property type="entry name" value="MFS general substrate transporter"/>
    <property type="match status" value="1"/>
</dbReference>
<dbReference type="GO" id="GO:0005471">
    <property type="term" value="F:ATP:ADP antiporter activity"/>
    <property type="evidence" value="ECO:0007669"/>
    <property type="project" value="InterPro"/>
</dbReference>
<evidence type="ECO:0000256" key="1">
    <source>
        <dbReference type="ARBA" id="ARBA00004141"/>
    </source>
</evidence>
<protein>
    <recommendedName>
        <fullName evidence="9">ADP,ATP carrier protein</fullName>
    </recommendedName>
</protein>
<comment type="similarity">
    <text evidence="2 9">Belongs to the ADP/ATP translocase tlc family.</text>
</comment>
<proteinExistence type="inferred from homology"/>
<dbReference type="PANTHER" id="PTHR31187">
    <property type="match status" value="1"/>
</dbReference>
<dbReference type="PANTHER" id="PTHR31187:SF1">
    <property type="entry name" value="ADP,ATP CARRIER PROTEIN 1"/>
    <property type="match status" value="1"/>
</dbReference>